<dbReference type="Proteomes" id="UP000286271">
    <property type="component" value="Unassembled WGS sequence"/>
</dbReference>
<dbReference type="EMBL" id="CYYR01000017">
    <property type="protein sequence ID" value="CUO17366.1"/>
    <property type="molecule type" value="Genomic_DNA"/>
</dbReference>
<evidence type="ECO:0000313" key="4">
    <source>
        <dbReference type="Proteomes" id="UP000286271"/>
    </source>
</evidence>
<evidence type="ECO:0000313" key="3">
    <source>
        <dbReference type="Proteomes" id="UP000095395"/>
    </source>
</evidence>
<dbReference type="RefSeq" id="WP_055302386.1">
    <property type="nucleotide sequence ID" value="NZ_CYYR01000017.1"/>
</dbReference>
<evidence type="ECO:0000313" key="1">
    <source>
        <dbReference type="EMBL" id="CUO17366.1"/>
    </source>
</evidence>
<reference evidence="1 3" key="1">
    <citation type="submission" date="2015-09" db="EMBL/GenBank/DDBJ databases">
        <authorList>
            <consortium name="Pathogen Informatics"/>
        </authorList>
    </citation>
    <scope>NUCLEOTIDE SEQUENCE [LARGE SCALE GENOMIC DNA]</scope>
    <source>
        <strain evidence="1 3">2789STDY5608835</strain>
    </source>
</reference>
<name>A0A174D0I5_9FIRM</name>
<organism evidence="1 3">
    <name type="scientific">Roseburia inulinivorans</name>
    <dbReference type="NCBI Taxonomy" id="360807"/>
    <lineage>
        <taxon>Bacteria</taxon>
        <taxon>Bacillati</taxon>
        <taxon>Bacillota</taxon>
        <taxon>Clostridia</taxon>
        <taxon>Lachnospirales</taxon>
        <taxon>Lachnospiraceae</taxon>
        <taxon>Roseburia</taxon>
    </lineage>
</organism>
<dbReference type="AlphaFoldDB" id="A0A174D0I5"/>
<dbReference type="Proteomes" id="UP000095395">
    <property type="component" value="Unassembled WGS sequence"/>
</dbReference>
<sequence length="171" mass="20118">MQLYQFERIYSQMEKEFGKIKKGNEEAFGMLLLPMEGNALKIYWSNPSSNSRRLREAIALVLFDIKSCYTGEKYDLKSFRNKDNEKLEKALLMAFDPFTNEEIQKVIGKEMDLRELHDYYKVPVMCLLRIKESVDTWEKQAGSNGYFEFIEQYMGAEIKGKEMNFSVLAKK</sequence>
<gene>
    <name evidence="2" type="ORF">DW707_12045</name>
    <name evidence="1" type="ORF">ERS852392_02381</name>
</gene>
<proteinExistence type="predicted"/>
<evidence type="ECO:0000313" key="2">
    <source>
        <dbReference type="EMBL" id="RHE96335.1"/>
    </source>
</evidence>
<accession>A0A174D0I5</accession>
<protein>
    <submittedName>
        <fullName evidence="1">Uncharacterized protein</fullName>
    </submittedName>
</protein>
<reference evidence="2 4" key="2">
    <citation type="submission" date="2018-08" db="EMBL/GenBank/DDBJ databases">
        <title>A genome reference for cultivated species of the human gut microbiota.</title>
        <authorList>
            <person name="Zou Y."/>
            <person name="Xue W."/>
            <person name="Luo G."/>
        </authorList>
    </citation>
    <scope>NUCLEOTIDE SEQUENCE [LARGE SCALE GENOMIC DNA]</scope>
    <source>
        <strain evidence="2 4">AM27-11</strain>
    </source>
</reference>
<dbReference type="EMBL" id="QSKW01000019">
    <property type="protein sequence ID" value="RHE96335.1"/>
    <property type="molecule type" value="Genomic_DNA"/>
</dbReference>